<evidence type="ECO:0000259" key="12">
    <source>
        <dbReference type="SMART" id="SM00499"/>
    </source>
</evidence>
<keyword evidence="14" id="KW-1185">Reference proteome</keyword>
<keyword evidence="4" id="KW-0336">GPI-anchor</keyword>
<dbReference type="OMA" id="SEPQCIC"/>
<dbReference type="eggNOG" id="ENOG502S0AW">
    <property type="taxonomic scope" value="Eukaryota"/>
</dbReference>
<evidence type="ECO:0000256" key="11">
    <source>
        <dbReference type="SAM" id="SignalP"/>
    </source>
</evidence>
<evidence type="ECO:0000256" key="1">
    <source>
        <dbReference type="ARBA" id="ARBA00004609"/>
    </source>
</evidence>
<feature type="domain" description="Bifunctional inhibitor/plant lipid transfer protein/seed storage helical" evidence="12">
    <location>
        <begin position="25"/>
        <end position="103"/>
    </location>
</feature>
<dbReference type="EMBL" id="KI517683">
    <property type="protein sequence ID" value="ESQ36617.1"/>
    <property type="molecule type" value="Genomic_DNA"/>
</dbReference>
<dbReference type="Pfam" id="PF14368">
    <property type="entry name" value="LTP_2"/>
    <property type="match status" value="1"/>
</dbReference>
<dbReference type="Gramene" id="ESQ36617">
    <property type="protein sequence ID" value="ESQ36617"/>
    <property type="gene ID" value="EUTSA_v10009479mg"/>
</dbReference>
<dbReference type="KEGG" id="eus:EUTSA_v10009479mg"/>
<comment type="subcellular location">
    <subcellularLocation>
        <location evidence="1">Cell membrane</location>
        <topology evidence="1">Lipid-anchor</topology>
        <topology evidence="1">GPI-anchor</topology>
    </subcellularLocation>
</comment>
<dbReference type="PANTHER" id="PTHR33044">
    <property type="entry name" value="BIFUNCTIONAL INHIBITOR/LIPID-TRANSFER PROTEIN/SEED STORAGE 2S ALBUMIN SUPERFAMILY PROTEIN-RELATED"/>
    <property type="match status" value="1"/>
</dbReference>
<gene>
    <name evidence="13" type="ORF">EUTSA_v10009479mg</name>
</gene>
<keyword evidence="6" id="KW-0472">Membrane</keyword>
<keyword evidence="3" id="KW-1003">Cell membrane</keyword>
<keyword evidence="9" id="KW-0449">Lipoprotein</keyword>
<evidence type="ECO:0000256" key="10">
    <source>
        <dbReference type="SAM" id="MobiDB-lite"/>
    </source>
</evidence>
<evidence type="ECO:0000256" key="3">
    <source>
        <dbReference type="ARBA" id="ARBA00022475"/>
    </source>
</evidence>
<protein>
    <recommendedName>
        <fullName evidence="12">Bifunctional inhibitor/plant lipid transfer protein/seed storage helical domain-containing protein</fullName>
    </recommendedName>
</protein>
<dbReference type="Proteomes" id="UP000030689">
    <property type="component" value="Unassembled WGS sequence"/>
</dbReference>
<evidence type="ECO:0000256" key="4">
    <source>
        <dbReference type="ARBA" id="ARBA00022622"/>
    </source>
</evidence>
<dbReference type="SMART" id="SM00499">
    <property type="entry name" value="AAI"/>
    <property type="match status" value="1"/>
</dbReference>
<dbReference type="Gene3D" id="1.10.110.10">
    <property type="entry name" value="Plant lipid-transfer and hydrophobic proteins"/>
    <property type="match status" value="1"/>
</dbReference>
<evidence type="ECO:0000256" key="2">
    <source>
        <dbReference type="ARBA" id="ARBA00009748"/>
    </source>
</evidence>
<dbReference type="AlphaFoldDB" id="V4L2W5"/>
<name>V4L2W5_EUTSA</name>
<feature type="chain" id="PRO_5004720326" description="Bifunctional inhibitor/plant lipid transfer protein/seed storage helical domain-containing protein" evidence="11">
    <location>
        <begin position="19"/>
        <end position="165"/>
    </location>
</feature>
<dbReference type="InterPro" id="IPR016140">
    <property type="entry name" value="Bifunc_inhib/LTP/seed_store"/>
</dbReference>
<evidence type="ECO:0000256" key="7">
    <source>
        <dbReference type="ARBA" id="ARBA00023157"/>
    </source>
</evidence>
<organism evidence="13 14">
    <name type="scientific">Eutrema salsugineum</name>
    <name type="common">Saltwater cress</name>
    <name type="synonym">Sisymbrium salsugineum</name>
    <dbReference type="NCBI Taxonomy" id="72664"/>
    <lineage>
        <taxon>Eukaryota</taxon>
        <taxon>Viridiplantae</taxon>
        <taxon>Streptophyta</taxon>
        <taxon>Embryophyta</taxon>
        <taxon>Tracheophyta</taxon>
        <taxon>Spermatophyta</taxon>
        <taxon>Magnoliopsida</taxon>
        <taxon>eudicotyledons</taxon>
        <taxon>Gunneridae</taxon>
        <taxon>Pentapetalae</taxon>
        <taxon>rosids</taxon>
        <taxon>malvids</taxon>
        <taxon>Brassicales</taxon>
        <taxon>Brassicaceae</taxon>
        <taxon>Eutremeae</taxon>
        <taxon>Eutrema</taxon>
    </lineage>
</organism>
<sequence>MNPTFLVLLVATVLNGEATTAQSGCSGTLISLSPCRDYITGGSSSPTSYCCTQFSTVVQSSPECLCLVVNSNDSSISGFNFNRTLALNLPTACDVQTPSASQCNAGSNGPTTSPAYSPVDSPQSALSPSDLETGPKTFPWSNESTSNRNAIVLSLVSIALFLANI</sequence>
<keyword evidence="7" id="KW-1015">Disulfide bond</keyword>
<evidence type="ECO:0000313" key="14">
    <source>
        <dbReference type="Proteomes" id="UP000030689"/>
    </source>
</evidence>
<keyword evidence="5 11" id="KW-0732">Signal</keyword>
<accession>V4L2W5</accession>
<dbReference type="InterPro" id="IPR036312">
    <property type="entry name" value="Bifun_inhib/LTP/seed_sf"/>
</dbReference>
<dbReference type="InterPro" id="IPR043325">
    <property type="entry name" value="LTSS"/>
</dbReference>
<evidence type="ECO:0000256" key="6">
    <source>
        <dbReference type="ARBA" id="ARBA00023136"/>
    </source>
</evidence>
<dbReference type="GO" id="GO:0098552">
    <property type="term" value="C:side of membrane"/>
    <property type="evidence" value="ECO:0007669"/>
    <property type="project" value="UniProtKB-KW"/>
</dbReference>
<dbReference type="SUPFAM" id="SSF47699">
    <property type="entry name" value="Bifunctional inhibitor/lipid-transfer protein/seed storage 2S albumin"/>
    <property type="match status" value="1"/>
</dbReference>
<comment type="similarity">
    <text evidence="2">Belongs to the plant LTP family.</text>
</comment>
<dbReference type="GO" id="GO:0005886">
    <property type="term" value="C:plasma membrane"/>
    <property type="evidence" value="ECO:0007669"/>
    <property type="project" value="UniProtKB-SubCell"/>
</dbReference>
<feature type="signal peptide" evidence="11">
    <location>
        <begin position="1"/>
        <end position="18"/>
    </location>
</feature>
<evidence type="ECO:0000256" key="5">
    <source>
        <dbReference type="ARBA" id="ARBA00022729"/>
    </source>
</evidence>
<reference evidence="13 14" key="1">
    <citation type="journal article" date="2013" name="Front. Plant Sci.">
        <title>The Reference Genome of the Halophytic Plant Eutrema salsugineum.</title>
        <authorList>
            <person name="Yang R."/>
            <person name="Jarvis D.E."/>
            <person name="Chen H."/>
            <person name="Beilstein M.A."/>
            <person name="Grimwood J."/>
            <person name="Jenkins J."/>
            <person name="Shu S."/>
            <person name="Prochnik S."/>
            <person name="Xin M."/>
            <person name="Ma C."/>
            <person name="Schmutz J."/>
            <person name="Wing R.A."/>
            <person name="Mitchell-Olds T."/>
            <person name="Schumaker K.S."/>
            <person name="Wang X."/>
        </authorList>
    </citation>
    <scope>NUCLEOTIDE SEQUENCE [LARGE SCALE GENOMIC DNA]</scope>
</reference>
<evidence type="ECO:0000256" key="8">
    <source>
        <dbReference type="ARBA" id="ARBA00023180"/>
    </source>
</evidence>
<evidence type="ECO:0000313" key="13">
    <source>
        <dbReference type="EMBL" id="ESQ36617.1"/>
    </source>
</evidence>
<feature type="region of interest" description="Disordered" evidence="10">
    <location>
        <begin position="101"/>
        <end position="141"/>
    </location>
</feature>
<dbReference type="CDD" id="cd00010">
    <property type="entry name" value="AAI_LTSS"/>
    <property type="match status" value="1"/>
</dbReference>
<keyword evidence="8" id="KW-0325">Glycoprotein</keyword>
<proteinExistence type="inferred from homology"/>
<evidence type="ECO:0000256" key="9">
    <source>
        <dbReference type="ARBA" id="ARBA00023288"/>
    </source>
</evidence>
<feature type="compositionally biased region" description="Polar residues" evidence="10">
    <location>
        <begin position="101"/>
        <end position="127"/>
    </location>
</feature>
<dbReference type="STRING" id="72664.V4L2W5"/>